<comment type="caution">
    <text evidence="3">The sequence shown here is derived from an EMBL/GenBank/DDBJ whole genome shotgun (WGS) entry which is preliminary data.</text>
</comment>
<reference evidence="3 4" key="1">
    <citation type="submission" date="2019-07" db="EMBL/GenBank/DDBJ databases">
        <title>Whole genome shotgun sequence of Gluconobacter wancherniae NBRC 103581.</title>
        <authorList>
            <person name="Hosoyama A."/>
            <person name="Uohara A."/>
            <person name="Ohji S."/>
            <person name="Ichikawa N."/>
        </authorList>
    </citation>
    <scope>NUCLEOTIDE SEQUENCE [LARGE SCALE GENOMIC DNA]</scope>
    <source>
        <strain evidence="3 4">NBRC 103581</strain>
    </source>
</reference>
<organism evidence="3 4">
    <name type="scientific">Gluconobacter wancherniae NBRC 103581</name>
    <dbReference type="NCBI Taxonomy" id="656744"/>
    <lineage>
        <taxon>Bacteria</taxon>
        <taxon>Pseudomonadati</taxon>
        <taxon>Pseudomonadota</taxon>
        <taxon>Alphaproteobacteria</taxon>
        <taxon>Acetobacterales</taxon>
        <taxon>Acetobacteraceae</taxon>
        <taxon>Gluconobacter</taxon>
    </lineage>
</organism>
<keyword evidence="1" id="KW-0732">Signal</keyword>
<dbReference type="SUPFAM" id="SSF53807">
    <property type="entry name" value="Helical backbone' metal receptor"/>
    <property type="match status" value="1"/>
</dbReference>
<evidence type="ECO:0000313" key="4">
    <source>
        <dbReference type="Proteomes" id="UP000321230"/>
    </source>
</evidence>
<dbReference type="Proteomes" id="UP000321230">
    <property type="component" value="Unassembled WGS sequence"/>
</dbReference>
<proteinExistence type="predicted"/>
<dbReference type="AlphaFoldDB" id="A0A511AXR0"/>
<gene>
    <name evidence="3" type="ORF">GWA01_07550</name>
</gene>
<dbReference type="InterPro" id="IPR002491">
    <property type="entry name" value="ABC_transptr_periplasmic_BD"/>
</dbReference>
<dbReference type="EMBL" id="BJUZ01000001">
    <property type="protein sequence ID" value="GEK92985.1"/>
    <property type="molecule type" value="Genomic_DNA"/>
</dbReference>
<evidence type="ECO:0000256" key="1">
    <source>
        <dbReference type="SAM" id="SignalP"/>
    </source>
</evidence>
<dbReference type="PANTHER" id="PTHR30535">
    <property type="entry name" value="VITAMIN B12-BINDING PROTEIN"/>
    <property type="match status" value="1"/>
</dbReference>
<dbReference type="Pfam" id="PF01497">
    <property type="entry name" value="Peripla_BP_2"/>
    <property type="match status" value="1"/>
</dbReference>
<evidence type="ECO:0000313" key="3">
    <source>
        <dbReference type="EMBL" id="GEK92985.1"/>
    </source>
</evidence>
<dbReference type="OrthoDB" id="9797850at2"/>
<dbReference type="CDD" id="cd01148">
    <property type="entry name" value="TroA_a"/>
    <property type="match status" value="1"/>
</dbReference>
<name>A0A511AXR0_9PROT</name>
<sequence length="317" mass="34547">MNKSLVALLTMLSAITPALAETYPLTVQSCGQPVTITQHPTHAVIQDVNMAEMAFALHLQPFIAGLSGISGWSKKTPEFSRMQGNIPEIATHYPSLEQLLAARADLFIAGWNYGMHVGGDVTPETLQAQGIPTLVLSESCIRTQTHPKLPTLSLLYDDEYRMGRVFDRTAEATALINSWKQRVSAVEGRIANTKPKSVFIYDSGEDRPFTAGAYALASEIVRLGGGVNIFNDLQTNWGPASWESAALRDADAIIIVDYGAGTQKSRTFLGHHPLMSDARAIRTNNVLALRYDELTPGPENIGAVEKIAHFLHPDINP</sequence>
<dbReference type="RefSeq" id="WP_146794158.1">
    <property type="nucleotide sequence ID" value="NZ_BARC01000004.1"/>
</dbReference>
<accession>A0A511AXR0</accession>
<dbReference type="InterPro" id="IPR050902">
    <property type="entry name" value="ABC_Transporter_SBP"/>
</dbReference>
<keyword evidence="4" id="KW-1185">Reference proteome</keyword>
<feature type="chain" id="PRO_5022051698" evidence="1">
    <location>
        <begin position="21"/>
        <end position="317"/>
    </location>
</feature>
<dbReference type="PANTHER" id="PTHR30535:SF7">
    <property type="entry name" value="IRON(III) DICITRATE-BINDING PROTEIN"/>
    <property type="match status" value="1"/>
</dbReference>
<dbReference type="PROSITE" id="PS50983">
    <property type="entry name" value="FE_B12_PBP"/>
    <property type="match status" value="1"/>
</dbReference>
<feature type="signal peptide" evidence="1">
    <location>
        <begin position="1"/>
        <end position="20"/>
    </location>
</feature>
<protein>
    <submittedName>
        <fullName evidence="3">ABC transporter substrate-binding protein</fullName>
    </submittedName>
</protein>
<feature type="domain" description="Fe/B12 periplasmic-binding" evidence="2">
    <location>
        <begin position="42"/>
        <end position="317"/>
    </location>
</feature>
<evidence type="ECO:0000259" key="2">
    <source>
        <dbReference type="PROSITE" id="PS50983"/>
    </source>
</evidence>
<dbReference type="Gene3D" id="3.40.50.1980">
    <property type="entry name" value="Nitrogenase molybdenum iron protein domain"/>
    <property type="match status" value="2"/>
</dbReference>